<evidence type="ECO:0000313" key="4">
    <source>
        <dbReference type="EMBL" id="WAR31594.1"/>
    </source>
</evidence>
<dbReference type="PANTHER" id="PTHR19143:SF379">
    <property type="entry name" value="FIBROLEUKIN-LIKE"/>
    <property type="match status" value="1"/>
</dbReference>
<keyword evidence="2" id="KW-1133">Transmembrane helix</keyword>
<name>A0ABY7GDL9_MYAAR</name>
<dbReference type="Proteomes" id="UP001164746">
    <property type="component" value="Chromosome 17"/>
</dbReference>
<dbReference type="PROSITE" id="PS51406">
    <property type="entry name" value="FIBRINOGEN_C_2"/>
    <property type="match status" value="1"/>
</dbReference>
<organism evidence="4 5">
    <name type="scientific">Mya arenaria</name>
    <name type="common">Soft-shell clam</name>
    <dbReference type="NCBI Taxonomy" id="6604"/>
    <lineage>
        <taxon>Eukaryota</taxon>
        <taxon>Metazoa</taxon>
        <taxon>Spiralia</taxon>
        <taxon>Lophotrochozoa</taxon>
        <taxon>Mollusca</taxon>
        <taxon>Bivalvia</taxon>
        <taxon>Autobranchia</taxon>
        <taxon>Heteroconchia</taxon>
        <taxon>Euheterodonta</taxon>
        <taxon>Imparidentia</taxon>
        <taxon>Neoheterodontei</taxon>
        <taxon>Myida</taxon>
        <taxon>Myoidea</taxon>
        <taxon>Myidae</taxon>
        <taxon>Mya</taxon>
    </lineage>
</organism>
<dbReference type="EMBL" id="CP111028">
    <property type="protein sequence ID" value="WAR31594.1"/>
    <property type="molecule type" value="Genomic_DNA"/>
</dbReference>
<dbReference type="NCBIfam" id="NF040941">
    <property type="entry name" value="GGGWT_bact"/>
    <property type="match status" value="1"/>
</dbReference>
<dbReference type="SMART" id="SM00186">
    <property type="entry name" value="FBG"/>
    <property type="match status" value="1"/>
</dbReference>
<feature type="domain" description="Fibrinogen C-terminal" evidence="3">
    <location>
        <begin position="317"/>
        <end position="498"/>
    </location>
</feature>
<keyword evidence="2" id="KW-0472">Membrane</keyword>
<dbReference type="Gene3D" id="4.10.530.10">
    <property type="entry name" value="Gamma-fibrinogen Carboxyl Terminal Fragment, domain 2"/>
    <property type="match status" value="1"/>
</dbReference>
<evidence type="ECO:0000256" key="2">
    <source>
        <dbReference type="SAM" id="Phobius"/>
    </source>
</evidence>
<feature type="transmembrane region" description="Helical" evidence="2">
    <location>
        <begin position="45"/>
        <end position="67"/>
    </location>
</feature>
<evidence type="ECO:0000259" key="3">
    <source>
        <dbReference type="PROSITE" id="PS51406"/>
    </source>
</evidence>
<dbReference type="InterPro" id="IPR014716">
    <property type="entry name" value="Fibrinogen_a/b/g_C_1"/>
</dbReference>
<dbReference type="Gene3D" id="3.90.215.10">
    <property type="entry name" value="Gamma Fibrinogen, chain A, domain 1"/>
    <property type="match status" value="1"/>
</dbReference>
<reference evidence="4" key="1">
    <citation type="submission" date="2022-11" db="EMBL/GenBank/DDBJ databases">
        <title>Centuries of genome instability and evolution in soft-shell clam transmissible cancer (bioRxiv).</title>
        <authorList>
            <person name="Hart S.F.M."/>
            <person name="Yonemitsu M.A."/>
            <person name="Giersch R.M."/>
            <person name="Beal B.F."/>
            <person name="Arriagada G."/>
            <person name="Davis B.W."/>
            <person name="Ostrander E.A."/>
            <person name="Goff S.P."/>
            <person name="Metzger M.J."/>
        </authorList>
    </citation>
    <scope>NUCLEOTIDE SEQUENCE</scope>
    <source>
        <strain evidence="4">MELC-2E11</strain>
        <tissue evidence="4">Siphon/mantle</tissue>
    </source>
</reference>
<sequence>MEATVGDTGRDGTIQQNTDMVGYFQERNKTRKSIHEARVMIGRMVWLHLFVVVVMLTIPTCVGDRLARMERQIQLVKGFQSYVQLRLDTIEGDFGTLSERVSNLESLVKSSDNNTGETNNPTNVPTKGTINTQSAFNDIKTTLQMYRYSFQKQKKELVNVNHDVKDTLSAFLSNASKTVDTLVNSNVYATRAHVQNETIQLEKKVEELIGRANKVVGIIDDQRSTIEGGIMFTFPGVTGLHGPTVLSHVTREEEVDRGHVMYLPLLLMAFVLVMIQKQRNALFASFVHRMVNGLCGRHGAHVLCPVVTALRPETDPAPIQLLLMVERDVLKRGLSHGSGVYKISPWNTDKEVDVYCDMDTDGGGWTVFQRRFDRSVDFNRSFVEYEQGFGSLDGEFWMGLGLLHSITSRANMTLRIDLSLPDGTTGFDEYSGFYISPPDQYNFNVDRRIKSAGMSDSYLLSDIGSNGDINHQPFSTYDRDVDKWLYDNCARYLGGGWF</sequence>
<accession>A0ABY7GDL9</accession>
<gene>
    <name evidence="4" type="ORF">MAR_034136</name>
</gene>
<evidence type="ECO:0000313" key="5">
    <source>
        <dbReference type="Proteomes" id="UP001164746"/>
    </source>
</evidence>
<proteinExistence type="predicted"/>
<protein>
    <submittedName>
        <fullName evidence="4">ANGP2-like protein</fullName>
    </submittedName>
</protein>
<dbReference type="InterPro" id="IPR036056">
    <property type="entry name" value="Fibrinogen-like_C"/>
</dbReference>
<dbReference type="InterPro" id="IPR050373">
    <property type="entry name" value="Fibrinogen_C-term_domain"/>
</dbReference>
<dbReference type="PANTHER" id="PTHR19143">
    <property type="entry name" value="FIBRINOGEN/TENASCIN/ANGIOPOEITIN"/>
    <property type="match status" value="1"/>
</dbReference>
<evidence type="ECO:0000256" key="1">
    <source>
        <dbReference type="SAM" id="MobiDB-lite"/>
    </source>
</evidence>
<dbReference type="InterPro" id="IPR002181">
    <property type="entry name" value="Fibrinogen_a/b/g_C_dom"/>
</dbReference>
<keyword evidence="2" id="KW-0812">Transmembrane</keyword>
<keyword evidence="5" id="KW-1185">Reference proteome</keyword>
<feature type="region of interest" description="Disordered" evidence="1">
    <location>
        <begin position="109"/>
        <end position="129"/>
    </location>
</feature>
<dbReference type="Pfam" id="PF00147">
    <property type="entry name" value="Fibrinogen_C"/>
    <property type="match status" value="1"/>
</dbReference>
<dbReference type="SUPFAM" id="SSF56496">
    <property type="entry name" value="Fibrinogen C-terminal domain-like"/>
    <property type="match status" value="1"/>
</dbReference>